<feature type="region of interest" description="Disordered" evidence="1">
    <location>
        <begin position="81"/>
        <end position="105"/>
    </location>
</feature>
<accession>A0A8U0QIK4</accession>
<evidence type="ECO:0000256" key="1">
    <source>
        <dbReference type="SAM" id="MobiDB-lite"/>
    </source>
</evidence>
<dbReference type="GeneID" id="120043107"/>
<dbReference type="RefSeq" id="XP_038843758.1">
    <property type="nucleotide sequence ID" value="XM_038987830.1"/>
</dbReference>
<dbReference type="KEGG" id="snh:120043107"/>
<feature type="region of interest" description="Disordered" evidence="1">
    <location>
        <begin position="1392"/>
        <end position="1420"/>
    </location>
</feature>
<feature type="compositionally biased region" description="Polar residues" evidence="1">
    <location>
        <begin position="7"/>
        <end position="16"/>
    </location>
</feature>
<evidence type="ECO:0000313" key="3">
    <source>
        <dbReference type="RefSeq" id="XP_038843758.1"/>
    </source>
</evidence>
<dbReference type="Proteomes" id="UP000808372">
    <property type="component" value="Unplaced"/>
</dbReference>
<protein>
    <submittedName>
        <fullName evidence="3">Uncharacterized protein LOC120043107</fullName>
    </submittedName>
</protein>
<keyword evidence="2" id="KW-1185">Reference proteome</keyword>
<proteinExistence type="predicted"/>
<organism evidence="2 3">
    <name type="scientific">Salvelinus namaycush</name>
    <name type="common">Lake trout</name>
    <name type="synonym">Salmo namaycush</name>
    <dbReference type="NCBI Taxonomy" id="8040"/>
    <lineage>
        <taxon>Eukaryota</taxon>
        <taxon>Metazoa</taxon>
        <taxon>Chordata</taxon>
        <taxon>Craniata</taxon>
        <taxon>Vertebrata</taxon>
        <taxon>Euteleostomi</taxon>
        <taxon>Actinopterygii</taxon>
        <taxon>Neopterygii</taxon>
        <taxon>Teleostei</taxon>
        <taxon>Protacanthopterygii</taxon>
        <taxon>Salmoniformes</taxon>
        <taxon>Salmonidae</taxon>
        <taxon>Salmoninae</taxon>
        <taxon>Salvelinus</taxon>
    </lineage>
</organism>
<feature type="region of interest" description="Disordered" evidence="1">
    <location>
        <begin position="1"/>
        <end position="21"/>
    </location>
</feature>
<gene>
    <name evidence="3" type="primary">LOC120043107</name>
</gene>
<evidence type="ECO:0000313" key="2">
    <source>
        <dbReference type="Proteomes" id="UP000808372"/>
    </source>
</evidence>
<sequence length="1450" mass="158222">MQESDDLQTAGTSQSQETERVAKAAVVTFTSVTRKAAASQTSLTLSRGKRSYPDLHTFVQDMKDGHWNQLSENMRAGSMTSLLSEDEERYVSSPEGGDREMRHRPHSAPLRSVFGISEDSVFNMVQSGQSQSDIVLSSSWSRREKYRPVKIPTDTRFMMGIVELVMNLLNSRLAELMRSLSQGTLGPLSGSYSASQQFAQEMLSMVSAKMYSHAIEHIAHGHKSPLELERDLEAILGPLAGQVIVIIIDSIFKAKANGGNKGRATSPLTYFLTAISAEVQSLVVQRSASRPSTRLSNNDPLLNISKSKVLRSVLLKMAELFGQGPSETCLVPLVQSQSDNSICDWTLNAGTIHPSQFLSNNRMTEVSSDVVDLVLEVFGITGFLDSRSPSRPQSACSYNSASGAIDMRALAGDLVRQVSVKLRPFVSESQLSTMSMTDLSSSISDSTLKQLCCSSAVAAATVCQAIKTELESQRPTNLSARDLLSSLVETIEDMDISDVLQGPSAILEEAAMIKHPEMSTSIIYRSLLLDSSLASSNMVTESIIFNSPRPSEENVSIQKVLPCDKVDILHGQPVEEYIIKAEQCITQVIQDAAVTYTGVLDKTDTCGKLSEVLSVCVSAENIEEASSDLFGGIISDLHEVFEVNKASMRTKSGRKMFWVEVSSGSQKIYTKTLDKLKKLFTSHLLTEGKNTPVQIELYDTRLLVTETTVEVSPVQKTDSNTSSMSSASAHQFTLDTCTKGVIKQVISVLRLETSKEDRFASVGENTSNASFDFNQKLDTIISKLEDLSISSDVASAEIATLTRSRSAASRTSNISIQSFHSAEFRAKAKQIVREAFLRAASEANCSLPQSMPSITFSHHVVSTTEDILNMVMQDLESVSQYTVEDADFFPLGEKKLQSQLNPRVVFDNSFFAAQIMYHRVKDRLNVFLSFPPVSVTTAKDVLDSTPVETLRCSKSPDTALVKDRSRPPSVRNEKPFSKVSLTKRFKALVSSSGSSTDHHVIDTCSEDVSLPTRSMSVVSDTSLKRASPLHGSGLSESCEPLVALQDGTVAVSQEGFSKTAKKTLSLILNVIKCRLANSESSSVGQNASEECLIATNMLDSLLESLDLLPDMSAADEITRTECHTSNAMDKTGSQSALVSQQEMNISDTGIIVKTIMDTLKADDPELTSAEENLDRLLSIEALQDASGNLIAKVHGLIQEITISRQLQSMTGHRSLSQPALPKPALRKLSKDDASELVYSFAHTSVSRLLGQCLGRPMPPTADRVLDQVIKLMTNMVMDSLTDLSKSAMEGDTSNAASDITHGVVADLNATEEFPARGLSPADVKADGMARLPSARGEKTKKNRKWRFLPKIGKIPKIRMKLFKTKGEPKSHPEQDALPTKRLRETHISQNAECEVPEVPSTSPPKEDLTTTLAPAPQECQSRKRPLLVRVLRAISRAVSKPFRGAFGKKN</sequence>
<name>A0A8U0QIK4_SALNM</name>
<reference evidence="3" key="1">
    <citation type="submission" date="2025-08" db="UniProtKB">
        <authorList>
            <consortium name="RefSeq"/>
        </authorList>
    </citation>
    <scope>IDENTIFICATION</scope>
    <source>
        <tissue evidence="3">White muscle</tissue>
    </source>
</reference>